<dbReference type="InterPro" id="IPR013783">
    <property type="entry name" value="Ig-like_fold"/>
</dbReference>
<sequence>MSHAQLYANGPFSTGALTTNGTAAPAGYTWSEAPANAGTFGFSATSGINTLADNFTVPAGQPWTLTRASFFPYQTGYMGEASPITALYLRIWNGPPTAVGSAIVFGDLTTNRLVGSRDAQVYRIIYEAAGTTRHVWQVDAAIAPALTLPPGTYWVEWASTALATHYYLPVTMAGQGQVPGADALQSSFGTWSTLTDAGAGASVDFPFQLAISNTPLPVTLVAFSAQAAPGAVRLNWTTASERNSARFVAERSTDAHTFVAIGSVEGAGTTTATHSYALTDAALPPGGPTLYYRLRQVDLDGTLTYSPVQAVESSPGELTLLPNPAHVSARLAGAPAGALVQVFDALGRQVLATTTDAAGTATLLLSRGVYAVRTGPHVRRLLME</sequence>
<reference evidence="1 2" key="1">
    <citation type="submission" date="2019-12" db="EMBL/GenBank/DDBJ databases">
        <title>Hymenobacter sp. HMF4947 Genome sequencing and assembly.</title>
        <authorList>
            <person name="Kang H."/>
            <person name="Cha I."/>
            <person name="Kim H."/>
            <person name="Joh K."/>
        </authorList>
    </citation>
    <scope>NUCLEOTIDE SEQUENCE [LARGE SCALE GENOMIC DNA]</scope>
    <source>
        <strain evidence="1 2">HMF4947</strain>
    </source>
</reference>
<proteinExistence type="predicted"/>
<dbReference type="EMBL" id="WQKZ01000001">
    <property type="protein sequence ID" value="MVN74937.1"/>
    <property type="molecule type" value="Genomic_DNA"/>
</dbReference>
<dbReference type="Proteomes" id="UP000441336">
    <property type="component" value="Unassembled WGS sequence"/>
</dbReference>
<keyword evidence="2" id="KW-1185">Reference proteome</keyword>
<dbReference type="Gene3D" id="2.60.40.10">
    <property type="entry name" value="Immunoglobulins"/>
    <property type="match status" value="1"/>
</dbReference>
<organism evidence="1 2">
    <name type="scientific">Hymenobacter ginkgonis</name>
    <dbReference type="NCBI Taxonomy" id="2682976"/>
    <lineage>
        <taxon>Bacteria</taxon>
        <taxon>Pseudomonadati</taxon>
        <taxon>Bacteroidota</taxon>
        <taxon>Cytophagia</taxon>
        <taxon>Cytophagales</taxon>
        <taxon>Hymenobacteraceae</taxon>
        <taxon>Hymenobacter</taxon>
    </lineage>
</organism>
<name>A0A7K1T950_9BACT</name>
<accession>A0A7K1T950</accession>
<evidence type="ECO:0008006" key="3">
    <source>
        <dbReference type="Google" id="ProtNLM"/>
    </source>
</evidence>
<protein>
    <recommendedName>
        <fullName evidence="3">T9SS type A sorting domain-containing protein</fullName>
    </recommendedName>
</protein>
<dbReference type="AlphaFoldDB" id="A0A7K1T950"/>
<evidence type="ECO:0000313" key="1">
    <source>
        <dbReference type="EMBL" id="MVN74937.1"/>
    </source>
</evidence>
<comment type="caution">
    <text evidence="1">The sequence shown here is derived from an EMBL/GenBank/DDBJ whole genome shotgun (WGS) entry which is preliminary data.</text>
</comment>
<evidence type="ECO:0000313" key="2">
    <source>
        <dbReference type="Proteomes" id="UP000441336"/>
    </source>
</evidence>
<gene>
    <name evidence="1" type="ORF">GO988_01215</name>
</gene>
<dbReference type="RefSeq" id="WP_157561710.1">
    <property type="nucleotide sequence ID" value="NZ_WQKZ01000001.1"/>
</dbReference>